<dbReference type="Proteomes" id="UP000657918">
    <property type="component" value="Unassembled WGS sequence"/>
</dbReference>
<gene>
    <name evidence="22" type="ORF">SADUNF_Sadunf03G0031000</name>
</gene>
<evidence type="ECO:0000313" key="22">
    <source>
        <dbReference type="EMBL" id="KAF9685211.1"/>
    </source>
</evidence>
<evidence type="ECO:0000256" key="13">
    <source>
        <dbReference type="ARBA" id="ARBA00023136"/>
    </source>
</evidence>
<dbReference type="EMBL" id="JADGMS010000003">
    <property type="protein sequence ID" value="KAF9685211.1"/>
    <property type="molecule type" value="Genomic_DNA"/>
</dbReference>
<dbReference type="PROSITE" id="PS50011">
    <property type="entry name" value="PROTEIN_KINASE_DOM"/>
    <property type="match status" value="1"/>
</dbReference>
<evidence type="ECO:0000256" key="10">
    <source>
        <dbReference type="ARBA" id="ARBA00022777"/>
    </source>
</evidence>
<feature type="transmembrane region" description="Helical" evidence="20">
    <location>
        <begin position="62"/>
        <end position="85"/>
    </location>
</feature>
<feature type="region of interest" description="Disordered" evidence="19">
    <location>
        <begin position="563"/>
        <end position="620"/>
    </location>
</feature>
<keyword evidence="9 18" id="KW-0547">Nucleotide-binding</keyword>
<proteinExistence type="predicted"/>
<comment type="subcellular location">
    <subcellularLocation>
        <location evidence="1">Cell membrane</location>
        <topology evidence="1">Single-pass membrane protein</topology>
    </subcellularLocation>
    <subcellularLocation>
        <location evidence="2">Membrane</location>
        <topology evidence="2">Single-pass type I membrane protein</topology>
    </subcellularLocation>
</comment>
<feature type="compositionally biased region" description="Basic and acidic residues" evidence="19">
    <location>
        <begin position="605"/>
        <end position="620"/>
    </location>
</feature>
<feature type="region of interest" description="Disordered" evidence="19">
    <location>
        <begin position="1"/>
        <end position="58"/>
    </location>
</feature>
<evidence type="ECO:0000256" key="20">
    <source>
        <dbReference type="SAM" id="Phobius"/>
    </source>
</evidence>
<evidence type="ECO:0000256" key="19">
    <source>
        <dbReference type="SAM" id="MobiDB-lite"/>
    </source>
</evidence>
<dbReference type="GO" id="GO:0004674">
    <property type="term" value="F:protein serine/threonine kinase activity"/>
    <property type="evidence" value="ECO:0007669"/>
    <property type="project" value="UniProtKB-KW"/>
</dbReference>
<dbReference type="InterPro" id="IPR008271">
    <property type="entry name" value="Ser/Thr_kinase_AS"/>
</dbReference>
<keyword evidence="14" id="KW-0675">Receptor</keyword>
<feature type="domain" description="Protein kinase" evidence="21">
    <location>
        <begin position="197"/>
        <end position="461"/>
    </location>
</feature>
<keyword evidence="7 20" id="KW-0812">Transmembrane</keyword>
<dbReference type="InterPro" id="IPR000719">
    <property type="entry name" value="Prot_kinase_dom"/>
</dbReference>
<keyword evidence="10" id="KW-0418">Kinase</keyword>
<evidence type="ECO:0000256" key="4">
    <source>
        <dbReference type="ARBA" id="ARBA00022475"/>
    </source>
</evidence>
<dbReference type="SUPFAM" id="SSF56112">
    <property type="entry name" value="Protein kinase-like (PK-like)"/>
    <property type="match status" value="1"/>
</dbReference>
<dbReference type="InterPro" id="IPR047117">
    <property type="entry name" value="PERK1-13-like"/>
</dbReference>
<keyword evidence="15" id="KW-0325">Glycoprotein</keyword>
<dbReference type="PANTHER" id="PTHR47982">
    <property type="entry name" value="PROLINE-RICH RECEPTOR-LIKE PROTEIN KINASE PERK4"/>
    <property type="match status" value="1"/>
</dbReference>
<keyword evidence="4" id="KW-1003">Cell membrane</keyword>
<comment type="catalytic activity">
    <reaction evidence="16">
        <text>L-threonyl-[protein] + ATP = O-phospho-L-threonyl-[protein] + ADP + H(+)</text>
        <dbReference type="Rhea" id="RHEA:46608"/>
        <dbReference type="Rhea" id="RHEA-COMP:11060"/>
        <dbReference type="Rhea" id="RHEA-COMP:11605"/>
        <dbReference type="ChEBI" id="CHEBI:15378"/>
        <dbReference type="ChEBI" id="CHEBI:30013"/>
        <dbReference type="ChEBI" id="CHEBI:30616"/>
        <dbReference type="ChEBI" id="CHEBI:61977"/>
        <dbReference type="ChEBI" id="CHEBI:456216"/>
        <dbReference type="EC" id="2.7.11.1"/>
    </reaction>
</comment>
<evidence type="ECO:0000256" key="12">
    <source>
        <dbReference type="ARBA" id="ARBA00022989"/>
    </source>
</evidence>
<keyword evidence="11 18" id="KW-0067">ATP-binding</keyword>
<comment type="catalytic activity">
    <reaction evidence="17">
        <text>L-seryl-[protein] + ATP = O-phospho-L-seryl-[protein] + ADP + H(+)</text>
        <dbReference type="Rhea" id="RHEA:17989"/>
        <dbReference type="Rhea" id="RHEA-COMP:9863"/>
        <dbReference type="Rhea" id="RHEA-COMP:11604"/>
        <dbReference type="ChEBI" id="CHEBI:15378"/>
        <dbReference type="ChEBI" id="CHEBI:29999"/>
        <dbReference type="ChEBI" id="CHEBI:30616"/>
        <dbReference type="ChEBI" id="CHEBI:83421"/>
        <dbReference type="ChEBI" id="CHEBI:456216"/>
        <dbReference type="EC" id="2.7.11.1"/>
    </reaction>
</comment>
<sequence>MSSPAPAVSAVPGNSTAPPPPDTTTPTVSQAPPPANSSGALVPPPPSSLAGSSGSTTPSTPVLSALIVGVILGVLAGVGISVYVYRRKKRKEAQRLLLAGQPSQGASKDDGLPLHWQPDMAPAADNKMMMWPKPTIPQRASPNDKLQPMLGIYAEQPSTSSSMGSDKQVKSLTPGISLGYSQSTFTYEELAMGTDNFSNANLLGQGGFGYVHKGILANGTVVAIKQLKSGSRQGEREFQAEIEIISRVHHRHLVSLVGYCITRSQRMLVYEFVPNYTLEFHLHGNGRPTMSWSTRMKIAVGAAKGLTYLHEDCQPKIIHRDIKAANILIDQSFEAKVADFGLAKYSLDTETHVSTRVMGTFGYMAPEYASSGKLTEKSDVYSFGVVLLELISGRRPVDRTQSYIDDSIVDWFFTGANAYYQIYEDLGVMNRAKKLMIGRILERDFPVKITYSHEYQARPLLKQALEDSNYDAVVDPKLHDYDSNEMIRMICCAAACVRHLARFRPRMSQIVRALEGNMPLDELNEGIIPGLGTVYSSTSSDYSTQQHEEDMKKFRKLALESLEHDSTVNPQASTSSQERSGSVSESDQNPFIASTEGQQTTLEMDSLKMEKNIKDAQERS</sequence>
<dbReference type="OrthoDB" id="4062651at2759"/>
<accession>A0A835KFZ9</accession>
<name>A0A835KFZ9_9ROSI</name>
<feature type="compositionally biased region" description="Polar residues" evidence="19">
    <location>
        <begin position="587"/>
        <end position="603"/>
    </location>
</feature>
<reference evidence="22 23" key="1">
    <citation type="submission" date="2020-10" db="EMBL/GenBank/DDBJ databases">
        <title>Plant Genome Project.</title>
        <authorList>
            <person name="Zhang R.-G."/>
        </authorList>
    </citation>
    <scope>NUCLEOTIDE SEQUENCE [LARGE SCALE GENOMIC DNA]</scope>
    <source>
        <strain evidence="22">FAFU-HL-1</strain>
        <tissue evidence="22">Leaf</tissue>
    </source>
</reference>
<evidence type="ECO:0000313" key="23">
    <source>
        <dbReference type="Proteomes" id="UP000657918"/>
    </source>
</evidence>
<keyword evidence="12 20" id="KW-1133">Transmembrane helix</keyword>
<dbReference type="GO" id="GO:0005524">
    <property type="term" value="F:ATP binding"/>
    <property type="evidence" value="ECO:0007669"/>
    <property type="project" value="UniProtKB-UniRule"/>
</dbReference>
<dbReference type="Pfam" id="PF07714">
    <property type="entry name" value="PK_Tyr_Ser-Thr"/>
    <property type="match status" value="1"/>
</dbReference>
<keyword evidence="5" id="KW-0723">Serine/threonine-protein kinase</keyword>
<evidence type="ECO:0000256" key="11">
    <source>
        <dbReference type="ARBA" id="ARBA00022840"/>
    </source>
</evidence>
<evidence type="ECO:0000256" key="6">
    <source>
        <dbReference type="ARBA" id="ARBA00022679"/>
    </source>
</evidence>
<feature type="compositionally biased region" description="Low complexity" evidence="19">
    <location>
        <begin position="573"/>
        <end position="586"/>
    </location>
</feature>
<evidence type="ECO:0000256" key="7">
    <source>
        <dbReference type="ARBA" id="ARBA00022692"/>
    </source>
</evidence>
<evidence type="ECO:0000256" key="14">
    <source>
        <dbReference type="ARBA" id="ARBA00023170"/>
    </source>
</evidence>
<dbReference type="InterPro" id="IPR017441">
    <property type="entry name" value="Protein_kinase_ATP_BS"/>
</dbReference>
<evidence type="ECO:0000256" key="15">
    <source>
        <dbReference type="ARBA" id="ARBA00023180"/>
    </source>
</evidence>
<dbReference type="SMART" id="SM00220">
    <property type="entry name" value="S_TKc"/>
    <property type="match status" value="1"/>
</dbReference>
<keyword evidence="8" id="KW-0732">Signal</keyword>
<evidence type="ECO:0000256" key="17">
    <source>
        <dbReference type="ARBA" id="ARBA00048679"/>
    </source>
</evidence>
<evidence type="ECO:0000259" key="21">
    <source>
        <dbReference type="PROSITE" id="PS50011"/>
    </source>
</evidence>
<evidence type="ECO:0000256" key="5">
    <source>
        <dbReference type="ARBA" id="ARBA00022527"/>
    </source>
</evidence>
<dbReference type="Gene3D" id="1.10.510.10">
    <property type="entry name" value="Transferase(Phosphotransferase) domain 1"/>
    <property type="match status" value="1"/>
</dbReference>
<dbReference type="FunFam" id="3.30.200.20:FF:000212">
    <property type="entry name" value="Proline-rich receptor-like protein kinase PERK8"/>
    <property type="match status" value="1"/>
</dbReference>
<feature type="compositionally biased region" description="Low complexity" evidence="19">
    <location>
        <begin position="48"/>
        <end position="58"/>
    </location>
</feature>
<keyword evidence="6" id="KW-0808">Transferase</keyword>
<dbReference type="InterPro" id="IPR001245">
    <property type="entry name" value="Ser-Thr/Tyr_kinase_cat_dom"/>
</dbReference>
<dbReference type="FunFam" id="1.10.510.10:FF:000287">
    <property type="entry name" value="probable LRR receptor-like serine/threonine-protein kinase RKF3"/>
    <property type="match status" value="1"/>
</dbReference>
<evidence type="ECO:0000256" key="16">
    <source>
        <dbReference type="ARBA" id="ARBA00047899"/>
    </source>
</evidence>
<evidence type="ECO:0000256" key="2">
    <source>
        <dbReference type="ARBA" id="ARBA00004479"/>
    </source>
</evidence>
<feature type="binding site" evidence="18">
    <location>
        <position position="225"/>
    </location>
    <ligand>
        <name>ATP</name>
        <dbReference type="ChEBI" id="CHEBI:30616"/>
    </ligand>
</feature>
<protein>
    <recommendedName>
        <fullName evidence="3">non-specific serine/threonine protein kinase</fullName>
        <ecNumber evidence="3">2.7.11.1</ecNumber>
    </recommendedName>
</protein>
<evidence type="ECO:0000256" key="1">
    <source>
        <dbReference type="ARBA" id="ARBA00004162"/>
    </source>
</evidence>
<dbReference type="PROSITE" id="PS00108">
    <property type="entry name" value="PROTEIN_KINASE_ST"/>
    <property type="match status" value="1"/>
</dbReference>
<dbReference type="GO" id="GO:0005886">
    <property type="term" value="C:plasma membrane"/>
    <property type="evidence" value="ECO:0007669"/>
    <property type="project" value="UniProtKB-SubCell"/>
</dbReference>
<dbReference type="EC" id="2.7.11.1" evidence="3"/>
<comment type="caution">
    <text evidence="22">The sequence shown here is derived from an EMBL/GenBank/DDBJ whole genome shotgun (WGS) entry which is preliminary data.</text>
</comment>
<dbReference type="PANTHER" id="PTHR47982:SF33">
    <property type="entry name" value="PROLINE-RICH RECEPTOR-LIKE PROTEIN KINASE PERK15"/>
    <property type="match status" value="1"/>
</dbReference>
<evidence type="ECO:0000256" key="9">
    <source>
        <dbReference type="ARBA" id="ARBA00022741"/>
    </source>
</evidence>
<evidence type="ECO:0000256" key="8">
    <source>
        <dbReference type="ARBA" id="ARBA00022729"/>
    </source>
</evidence>
<evidence type="ECO:0000256" key="3">
    <source>
        <dbReference type="ARBA" id="ARBA00012513"/>
    </source>
</evidence>
<evidence type="ECO:0000256" key="18">
    <source>
        <dbReference type="PROSITE-ProRule" id="PRU10141"/>
    </source>
</evidence>
<dbReference type="PROSITE" id="PS00107">
    <property type="entry name" value="PROTEIN_KINASE_ATP"/>
    <property type="match status" value="1"/>
</dbReference>
<keyword evidence="23" id="KW-1185">Reference proteome</keyword>
<keyword evidence="13 20" id="KW-0472">Membrane</keyword>
<dbReference type="AlphaFoldDB" id="A0A835KFZ9"/>
<organism evidence="22 23">
    <name type="scientific">Salix dunnii</name>
    <dbReference type="NCBI Taxonomy" id="1413687"/>
    <lineage>
        <taxon>Eukaryota</taxon>
        <taxon>Viridiplantae</taxon>
        <taxon>Streptophyta</taxon>
        <taxon>Embryophyta</taxon>
        <taxon>Tracheophyta</taxon>
        <taxon>Spermatophyta</taxon>
        <taxon>Magnoliopsida</taxon>
        <taxon>eudicotyledons</taxon>
        <taxon>Gunneridae</taxon>
        <taxon>Pentapetalae</taxon>
        <taxon>rosids</taxon>
        <taxon>fabids</taxon>
        <taxon>Malpighiales</taxon>
        <taxon>Salicaceae</taxon>
        <taxon>Saliceae</taxon>
        <taxon>Salix</taxon>
    </lineage>
</organism>
<dbReference type="Gene3D" id="3.30.200.20">
    <property type="entry name" value="Phosphorylase Kinase, domain 1"/>
    <property type="match status" value="1"/>
</dbReference>
<dbReference type="InterPro" id="IPR011009">
    <property type="entry name" value="Kinase-like_dom_sf"/>
</dbReference>